<feature type="domain" description="Transglycosylase SLT" evidence="1">
    <location>
        <begin position="39"/>
        <end position="129"/>
    </location>
</feature>
<sequence length="162" mass="18669">MRGRGMLIAGMVLVGLIVASALVDRKVEAAERQEELEEYIEAICEPRNICPELIEATIERESRWNPKAVNGDCMGLMQISERWHRERMERLGVTDLFDPYDNILVGVDYMAELFERYEDPGMVLMVYNGDSRAKDLQATGNLSEYAEWILNRSAELEREHDK</sequence>
<proteinExistence type="predicted"/>
<dbReference type="InterPro" id="IPR023346">
    <property type="entry name" value="Lysozyme-like_dom_sf"/>
</dbReference>
<dbReference type="InterPro" id="IPR008258">
    <property type="entry name" value="Transglycosylase_SLT_dom_1"/>
</dbReference>
<dbReference type="EMBL" id="BK015523">
    <property type="protein sequence ID" value="DAE10932.1"/>
    <property type="molecule type" value="Genomic_DNA"/>
</dbReference>
<dbReference type="Gene3D" id="1.10.530.10">
    <property type="match status" value="1"/>
</dbReference>
<accession>A0A8S5PXA9</accession>
<dbReference type="CDD" id="cd00254">
    <property type="entry name" value="LT-like"/>
    <property type="match status" value="1"/>
</dbReference>
<dbReference type="Pfam" id="PF01464">
    <property type="entry name" value="SLT"/>
    <property type="match status" value="1"/>
</dbReference>
<name>A0A8S5PXA9_9CAUD</name>
<protein>
    <recommendedName>
        <fullName evidence="1">Transglycosylase SLT domain-containing protein</fullName>
    </recommendedName>
</protein>
<organism evidence="2">
    <name type="scientific">Siphoviridae sp. ctPsO101</name>
    <dbReference type="NCBI Taxonomy" id="2825487"/>
    <lineage>
        <taxon>Viruses</taxon>
        <taxon>Duplodnaviria</taxon>
        <taxon>Heunggongvirae</taxon>
        <taxon>Uroviricota</taxon>
        <taxon>Caudoviricetes</taxon>
    </lineage>
</organism>
<evidence type="ECO:0000313" key="2">
    <source>
        <dbReference type="EMBL" id="DAE10932.1"/>
    </source>
</evidence>
<reference evidence="2" key="1">
    <citation type="journal article" date="2021" name="Proc. Natl. Acad. Sci. U.S.A.">
        <title>A Catalog of Tens of Thousands of Viruses from Human Metagenomes Reveals Hidden Associations with Chronic Diseases.</title>
        <authorList>
            <person name="Tisza M.J."/>
            <person name="Buck C.B."/>
        </authorList>
    </citation>
    <scope>NUCLEOTIDE SEQUENCE</scope>
    <source>
        <strain evidence="2">CtPsO101</strain>
    </source>
</reference>
<evidence type="ECO:0000259" key="1">
    <source>
        <dbReference type="Pfam" id="PF01464"/>
    </source>
</evidence>
<dbReference type="SUPFAM" id="SSF53955">
    <property type="entry name" value="Lysozyme-like"/>
    <property type="match status" value="1"/>
</dbReference>